<dbReference type="FunFam" id="1.20.1270.50:FF:000002">
    <property type="entry name" value="Alpha-mannosidase"/>
    <property type="match status" value="1"/>
</dbReference>
<comment type="similarity">
    <text evidence="2 10">Belongs to the glycosyl hydrolase 38 family.</text>
</comment>
<dbReference type="InterPro" id="IPR027417">
    <property type="entry name" value="P-loop_NTPase"/>
</dbReference>
<dbReference type="GO" id="GO:0046872">
    <property type="term" value="F:metal ion binding"/>
    <property type="evidence" value="ECO:0007669"/>
    <property type="project" value="UniProtKB-KW"/>
</dbReference>
<dbReference type="PANTHER" id="PTHR11607:SF3">
    <property type="entry name" value="LYSOSOMAL ALPHA-MANNOSIDASE"/>
    <property type="match status" value="1"/>
</dbReference>
<keyword evidence="4" id="KW-0732">Signal</keyword>
<keyword evidence="6 10" id="KW-0862">Zinc</keyword>
<dbReference type="FunFam" id="2.60.40.1180:FF:000018">
    <property type="entry name" value="Alpha-mannosidase"/>
    <property type="match status" value="1"/>
</dbReference>
<comment type="catalytic activity">
    <reaction evidence="1">
        <text>Hydrolysis of terminal, non-reducing alpha-D-mannose residues in alpha-D-mannosides.</text>
        <dbReference type="EC" id="3.2.1.24"/>
    </reaction>
</comment>
<dbReference type="InterPro" id="IPR013780">
    <property type="entry name" value="Glyco_hydro_b"/>
</dbReference>
<evidence type="ECO:0000259" key="11">
    <source>
        <dbReference type="SMART" id="SM00872"/>
    </source>
</evidence>
<comment type="caution">
    <text evidence="12">The sequence shown here is derived from an EMBL/GenBank/DDBJ whole genome shotgun (WGS) entry which is preliminary data.</text>
</comment>
<dbReference type="FunFam" id="1.20.1270.50:FF:000003">
    <property type="entry name" value="Alpha-mannosidase"/>
    <property type="match status" value="1"/>
</dbReference>
<dbReference type="InterPro" id="IPR027291">
    <property type="entry name" value="Glyco_hydro_38_N_sf"/>
</dbReference>
<dbReference type="InterPro" id="IPR041147">
    <property type="entry name" value="GH38_C"/>
</dbReference>
<protein>
    <recommendedName>
        <fullName evidence="10">Alpha-mannosidase</fullName>
        <ecNumber evidence="10">3.2.1.-</ecNumber>
    </recommendedName>
</protein>
<evidence type="ECO:0000256" key="5">
    <source>
        <dbReference type="ARBA" id="ARBA00022801"/>
    </source>
</evidence>
<dbReference type="Gene3D" id="3.40.50.300">
    <property type="entry name" value="P-loop containing nucleotide triphosphate hydrolases"/>
    <property type="match status" value="1"/>
</dbReference>
<comment type="cofactor">
    <cofactor evidence="10">
        <name>Zn(2+)</name>
        <dbReference type="ChEBI" id="CHEBI:29105"/>
    </cofactor>
    <text evidence="10">Binds 1 zinc ion per subunit.</text>
</comment>
<keyword evidence="7" id="KW-1015">Disulfide bond</keyword>
<gene>
    <name evidence="12" type="ORF">P4O66_022083</name>
</gene>
<dbReference type="Proteomes" id="UP001239994">
    <property type="component" value="Unassembled WGS sequence"/>
</dbReference>
<dbReference type="GO" id="GO:0004559">
    <property type="term" value="F:alpha-mannosidase activity"/>
    <property type="evidence" value="ECO:0007669"/>
    <property type="project" value="UniProtKB-EC"/>
</dbReference>
<evidence type="ECO:0000256" key="2">
    <source>
        <dbReference type="ARBA" id="ARBA00009792"/>
    </source>
</evidence>
<dbReference type="GO" id="GO:0005764">
    <property type="term" value="C:lysosome"/>
    <property type="evidence" value="ECO:0007669"/>
    <property type="project" value="TreeGrafter"/>
</dbReference>
<dbReference type="InterPro" id="IPR011330">
    <property type="entry name" value="Glyco_hydro/deAcase_b/a-brl"/>
</dbReference>
<dbReference type="InterPro" id="IPR000863">
    <property type="entry name" value="Sulfotransferase_dom"/>
</dbReference>
<evidence type="ECO:0000256" key="7">
    <source>
        <dbReference type="ARBA" id="ARBA00023157"/>
    </source>
</evidence>
<evidence type="ECO:0000256" key="8">
    <source>
        <dbReference type="ARBA" id="ARBA00023180"/>
    </source>
</evidence>
<evidence type="ECO:0000256" key="4">
    <source>
        <dbReference type="ARBA" id="ARBA00022729"/>
    </source>
</evidence>
<evidence type="ECO:0000256" key="3">
    <source>
        <dbReference type="ARBA" id="ARBA00022723"/>
    </source>
</evidence>
<dbReference type="Pfam" id="PF07748">
    <property type="entry name" value="Glyco_hydro_38C"/>
    <property type="match status" value="1"/>
</dbReference>
<accession>A0AAD8ZP94</accession>
<organism evidence="12 13">
    <name type="scientific">Electrophorus voltai</name>
    <dbReference type="NCBI Taxonomy" id="2609070"/>
    <lineage>
        <taxon>Eukaryota</taxon>
        <taxon>Metazoa</taxon>
        <taxon>Chordata</taxon>
        <taxon>Craniata</taxon>
        <taxon>Vertebrata</taxon>
        <taxon>Euteleostomi</taxon>
        <taxon>Actinopterygii</taxon>
        <taxon>Neopterygii</taxon>
        <taxon>Teleostei</taxon>
        <taxon>Ostariophysi</taxon>
        <taxon>Gymnotiformes</taxon>
        <taxon>Gymnotoidei</taxon>
        <taxon>Gymnotidae</taxon>
        <taxon>Electrophorus</taxon>
    </lineage>
</organism>
<dbReference type="Gene3D" id="1.20.1270.50">
    <property type="entry name" value="Glycoside hydrolase family 38, central domain"/>
    <property type="match status" value="2"/>
</dbReference>
<keyword evidence="8" id="KW-0325">Glycoprotein</keyword>
<dbReference type="InterPro" id="IPR037094">
    <property type="entry name" value="Glyco_hydro_38_cen_sf"/>
</dbReference>
<dbReference type="EC" id="3.2.1.-" evidence="10"/>
<feature type="domain" description="Glycoside hydrolase family 38 central" evidence="11">
    <location>
        <begin position="664"/>
        <end position="743"/>
    </location>
</feature>
<dbReference type="InterPro" id="IPR011013">
    <property type="entry name" value="Gal_mutarotase_sf_dom"/>
</dbReference>
<evidence type="ECO:0000256" key="1">
    <source>
        <dbReference type="ARBA" id="ARBA00000365"/>
    </source>
</evidence>
<dbReference type="SUPFAM" id="SSF52540">
    <property type="entry name" value="P-loop containing nucleoside triphosphate hydrolases"/>
    <property type="match status" value="1"/>
</dbReference>
<dbReference type="GO" id="GO:0006013">
    <property type="term" value="P:mannose metabolic process"/>
    <property type="evidence" value="ECO:0007669"/>
    <property type="project" value="InterPro"/>
</dbReference>
<dbReference type="Gene3D" id="2.60.40.1360">
    <property type="match status" value="1"/>
</dbReference>
<proteinExistence type="inferred from homology"/>
<dbReference type="SUPFAM" id="SSF74650">
    <property type="entry name" value="Galactose mutarotase-like"/>
    <property type="match status" value="1"/>
</dbReference>
<dbReference type="SUPFAM" id="SSF88688">
    <property type="entry name" value="Families 57/38 glycoside transferase middle domain"/>
    <property type="match status" value="1"/>
</dbReference>
<dbReference type="SUPFAM" id="SSF88713">
    <property type="entry name" value="Glycoside hydrolase/deacetylase"/>
    <property type="match status" value="1"/>
</dbReference>
<dbReference type="GO" id="GO:0008146">
    <property type="term" value="F:sulfotransferase activity"/>
    <property type="evidence" value="ECO:0007669"/>
    <property type="project" value="InterPro"/>
</dbReference>
<evidence type="ECO:0000313" key="12">
    <source>
        <dbReference type="EMBL" id="KAK1802420.1"/>
    </source>
</evidence>
<dbReference type="Gene3D" id="3.20.110.10">
    <property type="entry name" value="Glycoside hydrolase 38, N terminal domain"/>
    <property type="match status" value="1"/>
</dbReference>
<keyword evidence="13" id="KW-1185">Reference proteome</keyword>
<dbReference type="Pfam" id="PF01074">
    <property type="entry name" value="Glyco_hydro_38N"/>
    <property type="match status" value="1"/>
</dbReference>
<evidence type="ECO:0000256" key="6">
    <source>
        <dbReference type="ARBA" id="ARBA00022833"/>
    </source>
</evidence>
<dbReference type="Pfam" id="PF17677">
    <property type="entry name" value="Glyco_hydro38C2"/>
    <property type="match status" value="1"/>
</dbReference>
<dbReference type="InterPro" id="IPR015341">
    <property type="entry name" value="Glyco_hydro_38_cen"/>
</dbReference>
<dbReference type="InterPro" id="IPR028995">
    <property type="entry name" value="Glyco_hydro_57/38_cen_sf"/>
</dbReference>
<evidence type="ECO:0000256" key="9">
    <source>
        <dbReference type="ARBA" id="ARBA00023295"/>
    </source>
</evidence>
<dbReference type="GO" id="GO:0030246">
    <property type="term" value="F:carbohydrate binding"/>
    <property type="evidence" value="ECO:0007669"/>
    <property type="project" value="InterPro"/>
</dbReference>
<name>A0AAD8ZP94_9TELE</name>
<dbReference type="PANTHER" id="PTHR11607">
    <property type="entry name" value="ALPHA-MANNOSIDASE"/>
    <property type="match status" value="1"/>
</dbReference>
<dbReference type="CDD" id="cd10810">
    <property type="entry name" value="GH38N_AMII_LAM_like"/>
    <property type="match status" value="1"/>
</dbReference>
<keyword evidence="3 10" id="KW-0479">Metal-binding</keyword>
<evidence type="ECO:0000313" key="13">
    <source>
        <dbReference type="Proteomes" id="UP001239994"/>
    </source>
</evidence>
<sequence length="1283" mass="145414">MAQEEYKQLGDKFFTYRRMVFPIDDGYDMSTAYFDSLEEFEIRDDDVFVVTFPKSGTVWTQRIMTLLYEQDFPELKETVTYDRMPWLEFRTKGTDYNSRPSPRLFCSHLHQHLIPRGLQSKGKIIYITRNPKDIMVSYFHFSQFMKKLECAETYSDLLDKFFTGWMVGGCWFDHIRGWYTNKDKYNILFLSYEEMIKDLRAAVVRICNFVGKNLSDAAIDSVVEKASFNYMKKDPVANYEFLPEDVKAPGKGNFLRKGQTAFLKATQKSVPAIGGASKLPRARSRAVQKLGVACRPRFAKMAVRTVLCVLLGLHCAVFCSPVPRVSVCGYESCPATKPKMLNVHLVPHTHDDVGWLKTVDQYYYGGRNDIQHAGVQYILDSVVAALQKDPARRFIYVETAFFYRWWKQQNPSTRRVVTQLVEQGRLEFINGGWCMSDEATTHYSAVIDQMTLGLRFLNDTFGECGRPRVAWHIDPFGHAREHASLFSQMGFDGFFFGRLDYQDKARRMKAREMEMVWRASQSLKPPAADLFTGVLPNGYNPPPGFCWDQSCSDAPVQDDPDLDDYNVDMLVATFLNIASAQAQVYKTNHIVMTMGSDFQYENANLWYKNMDKLIRYVNAQQANGSVVNVLYSTPSCYLQELHLANLTWPLKTDDFFPYADDAHDFWTGYFTSRPALKRYERLSNSLLQTCNQLEVLGGAKSRSGPFGEGDSDTMKRAMAVAQHHDAVSGTERQHVAYDYAKRLATGWAHCQVLVRNSLAVLSGSDVPRVFCENLNISVCPLTEGSKKFSMNVYNPLAHVVTWSVRLPVNGTSYSVTDSNGKEMDSQVIPVSKATQDLRRDRGYAKYELVFQVQAPPMGYTTYSVTLLKAHPARAPTTPKAPASMQNKYLKVTFDPATGLLSGLTNLETQQSIQLTQNFYWYNASGGDAESRQASGAYIFRPNSSTPISINQNPNISTLQNSVVQEVRQQFSPWVSQVVRLYNGSRELELEWTVGPVPVADGLGKEVITRLDSNISSAGYFYTDSNGREVMERRKDYRPTWDLKQTEPIAGNYYPINSRAFIKDGRSQMTVVTDRSQGVSSIYNGSLEIMLHRRLLHDDVRGVEEPLSEPGEFADGLVVRGRLLVMLTPPETAADMHRPLAQGMVLQPMLSFQEGALPRNAKLEFSGLQAALPPAVHLLTVSQWSNDSVLLRLEHQYESSESKTYSLPVTVNLQKLFSTLEIVGVSEMSLGANQWKEDMKRLQWKPSTGDDMKPVGGGLGDPTPWEITLQPMEIRTFLLRVQRR</sequence>
<dbReference type="Gene3D" id="2.60.40.1180">
    <property type="entry name" value="Golgi alpha-mannosidase II"/>
    <property type="match status" value="1"/>
</dbReference>
<dbReference type="Pfam" id="PF21260">
    <property type="entry name" value="Laman-like_dom"/>
    <property type="match status" value="1"/>
</dbReference>
<dbReference type="InterPro" id="IPR048534">
    <property type="entry name" value="Man2a1-like_dom"/>
</dbReference>
<dbReference type="InterPro" id="IPR050843">
    <property type="entry name" value="Glycosyl_Hydrlase_38"/>
</dbReference>
<dbReference type="FunFam" id="3.20.110.10:FF:000001">
    <property type="entry name" value="Alpha-mannosidase"/>
    <property type="match status" value="1"/>
</dbReference>
<dbReference type="FunFam" id="2.70.98.30:FF:000003">
    <property type="entry name" value="Alpha-mannosidase"/>
    <property type="match status" value="1"/>
</dbReference>
<keyword evidence="5 10" id="KW-0378">Hydrolase</keyword>
<dbReference type="SMART" id="SM00872">
    <property type="entry name" value="Alpha-mann_mid"/>
    <property type="match status" value="1"/>
</dbReference>
<dbReference type="EMBL" id="JAROKS010000007">
    <property type="protein sequence ID" value="KAK1802420.1"/>
    <property type="molecule type" value="Genomic_DNA"/>
</dbReference>
<keyword evidence="9 10" id="KW-0326">Glycosidase</keyword>
<dbReference type="Gene3D" id="2.70.98.30">
    <property type="entry name" value="Golgi alpha-mannosidase II, domain 4"/>
    <property type="match status" value="1"/>
</dbReference>
<dbReference type="InterPro" id="IPR000602">
    <property type="entry name" value="Glyco_hydro_38_N"/>
</dbReference>
<dbReference type="InterPro" id="IPR011682">
    <property type="entry name" value="Glyco_hydro_38_C"/>
</dbReference>
<dbReference type="Pfam" id="PF09261">
    <property type="entry name" value="Alpha-mann_mid"/>
    <property type="match status" value="1"/>
</dbReference>
<reference evidence="12" key="1">
    <citation type="submission" date="2023-03" db="EMBL/GenBank/DDBJ databases">
        <title>Electrophorus voltai genome.</title>
        <authorList>
            <person name="Bian C."/>
        </authorList>
    </citation>
    <scope>NUCLEOTIDE SEQUENCE</scope>
    <source>
        <strain evidence="12">CB-2022</strain>
        <tissue evidence="12">Muscle</tissue>
    </source>
</reference>
<dbReference type="Pfam" id="PF00685">
    <property type="entry name" value="Sulfotransfer_1"/>
    <property type="match status" value="1"/>
</dbReference>
<evidence type="ECO:0000256" key="10">
    <source>
        <dbReference type="RuleBase" id="RU361199"/>
    </source>
</evidence>